<reference evidence="1 2" key="1">
    <citation type="journal article" date="2024" name="Plant Biotechnol. J.">
        <title>Genome and CRISPR/Cas9 system of a widespread forest tree (Populus alba) in the world.</title>
        <authorList>
            <person name="Liu Y.J."/>
            <person name="Jiang P.F."/>
            <person name="Han X.M."/>
            <person name="Li X.Y."/>
            <person name="Wang H.M."/>
            <person name="Wang Y.J."/>
            <person name="Wang X.X."/>
            <person name="Zeng Q.Y."/>
        </authorList>
    </citation>
    <scope>NUCLEOTIDE SEQUENCE [LARGE SCALE GENOMIC DNA]</scope>
    <source>
        <strain evidence="2">cv. PAL-ZL1</strain>
    </source>
</reference>
<keyword evidence="2" id="KW-1185">Reference proteome</keyword>
<accession>A0ACC4BXT4</accession>
<protein>
    <submittedName>
        <fullName evidence="1">Uncharacterized protein</fullName>
    </submittedName>
</protein>
<proteinExistence type="predicted"/>
<dbReference type="Proteomes" id="UP000309997">
    <property type="component" value="Unassembled WGS sequence"/>
</dbReference>
<gene>
    <name evidence="1" type="ORF">D5086_016800</name>
</gene>
<evidence type="ECO:0000313" key="2">
    <source>
        <dbReference type="Proteomes" id="UP000309997"/>
    </source>
</evidence>
<name>A0ACC4BXT4_POPAL</name>
<dbReference type="EMBL" id="RCHU02000008">
    <property type="protein sequence ID" value="KAL3582468.1"/>
    <property type="molecule type" value="Genomic_DNA"/>
</dbReference>
<sequence>MLFRNHTCGVMLADVPELYCGMLLDFRSRIQALANLNQTQRVQSSLPKAKGVTTAHHVPSTFSPSWCPQQHWHLQRFQFVELNPTEKMGTTDDKWGDECSVIGDKGEIEYIDYQNDKSVCSYDPSEEGPIVISAPFLFEEGKPRSVFVGETAIDSITIKNTTSEAVDLWTKIYASTPEDSFKLSLMKPPSANDVKCQEGFMDFSVMEDRMLQPGESLTIWLSCKPKELGLYTTVVHFDVGNDRIERVAFLLADDNISQSLASKKPFSRGQRKKKFSTDTFVSAGSRPARALGRAYKNRLPRYDIPKDIRALIERKQIPDVIMGGLTIDNYASYFKTLLIMEEIQLEEDMRSHDMECVRMRRKGNYLSLVVPGLAERRPSLVQGDDIFVKVADADDTATPYQGYIYRVEADEVYLKFNQEFHLCHNDGHLYNVHFKYNRVSMRRLYQAIDAAKDLETEMLFPSETSGSRLIETSTLVPISCSLNEEQICSVEMILGCKGGPPYVIYGPPGTGKTMTIIEAILQLYQNTKHARILVCAPSNSAADHLLEKLLSEEAVHIQEKEIFRLNATSRPFDDIKPDLIRFCLFDEHIFTCPPLGALTRYRIIISTYMSASLLNAEGIKRGQFSHIFLDEAGQASEPESMISVSNFCNRDTVVVLAGDPMQLGPVIYSRDAESYGLGKSYLERLFECESYDSGDENYVTKLIRNYRCHPEILHLPSILFYEGELIACKESNDDSTSLMTLTNLLPGKNFPVLFFGIQGCDEREANNPSWFNRIEASKVVEIVKKLATRGNLSDSDIGIITPYRQQVLKLKKALENIDMPDIKVGSVEQFQGQERKVYVHVGKGCRFFAICAEPGAYIAVFYMDDEFLSSSPGLESFCDHDSYQGCALPEKRLECVDNYPTYEDRVDYDGGPVTNEADWGDGWQPSSSGEVGWDHPGSSQAQIPEPVTDEAEWSDGWQ</sequence>
<evidence type="ECO:0000313" key="1">
    <source>
        <dbReference type="EMBL" id="KAL3582468.1"/>
    </source>
</evidence>
<organism evidence="1 2">
    <name type="scientific">Populus alba</name>
    <name type="common">White poplar</name>
    <dbReference type="NCBI Taxonomy" id="43335"/>
    <lineage>
        <taxon>Eukaryota</taxon>
        <taxon>Viridiplantae</taxon>
        <taxon>Streptophyta</taxon>
        <taxon>Embryophyta</taxon>
        <taxon>Tracheophyta</taxon>
        <taxon>Spermatophyta</taxon>
        <taxon>Magnoliopsida</taxon>
        <taxon>eudicotyledons</taxon>
        <taxon>Gunneridae</taxon>
        <taxon>Pentapetalae</taxon>
        <taxon>rosids</taxon>
        <taxon>fabids</taxon>
        <taxon>Malpighiales</taxon>
        <taxon>Salicaceae</taxon>
        <taxon>Saliceae</taxon>
        <taxon>Populus</taxon>
    </lineage>
</organism>
<comment type="caution">
    <text evidence="1">The sequence shown here is derived from an EMBL/GenBank/DDBJ whole genome shotgun (WGS) entry which is preliminary data.</text>
</comment>